<evidence type="ECO:0008006" key="3">
    <source>
        <dbReference type="Google" id="ProtNLM"/>
    </source>
</evidence>
<dbReference type="InterPro" id="IPR006357">
    <property type="entry name" value="HAD-SF_hydro_IIA"/>
</dbReference>
<proteinExistence type="predicted"/>
<dbReference type="Gene3D" id="3.40.50.1000">
    <property type="entry name" value="HAD superfamily/HAD-like"/>
    <property type="match status" value="2"/>
</dbReference>
<gene>
    <name evidence="1" type="ORF">A3843_17495</name>
</gene>
<dbReference type="Pfam" id="PF13344">
    <property type="entry name" value="Hydrolase_6"/>
    <property type="match status" value="1"/>
</dbReference>
<dbReference type="NCBIfam" id="TIGR01460">
    <property type="entry name" value="HAD-SF-IIA"/>
    <property type="match status" value="1"/>
</dbReference>
<protein>
    <recommendedName>
        <fullName evidence="3">Hydrolase YutF</fullName>
    </recommendedName>
</protein>
<name>A0A1U7JCI1_9HYPH</name>
<dbReference type="InterPro" id="IPR023214">
    <property type="entry name" value="HAD_sf"/>
</dbReference>
<dbReference type="GO" id="GO:0005737">
    <property type="term" value="C:cytoplasm"/>
    <property type="evidence" value="ECO:0007669"/>
    <property type="project" value="TreeGrafter"/>
</dbReference>
<dbReference type="Proteomes" id="UP000185783">
    <property type="component" value="Unassembled WGS sequence"/>
</dbReference>
<evidence type="ECO:0000313" key="1">
    <source>
        <dbReference type="EMBL" id="OKL42466.1"/>
    </source>
</evidence>
<organism evidence="1 2">
    <name type="scientific">Pseudovibrio exalbescens</name>
    <dbReference type="NCBI Taxonomy" id="197461"/>
    <lineage>
        <taxon>Bacteria</taxon>
        <taxon>Pseudomonadati</taxon>
        <taxon>Pseudomonadota</taxon>
        <taxon>Alphaproteobacteria</taxon>
        <taxon>Hyphomicrobiales</taxon>
        <taxon>Stappiaceae</taxon>
        <taxon>Pseudovibrio</taxon>
    </lineage>
</organism>
<dbReference type="EMBL" id="LVVZ01000041">
    <property type="protein sequence ID" value="OKL42466.1"/>
    <property type="molecule type" value="Genomic_DNA"/>
</dbReference>
<dbReference type="InterPro" id="IPR036412">
    <property type="entry name" value="HAD-like_sf"/>
</dbReference>
<dbReference type="PANTHER" id="PTHR19288">
    <property type="entry name" value="4-NITROPHENYLPHOSPHATASE-RELATED"/>
    <property type="match status" value="1"/>
</dbReference>
<dbReference type="AlphaFoldDB" id="A0A1U7JCI1"/>
<dbReference type="PANTHER" id="PTHR19288:SF90">
    <property type="entry name" value="OS08G0542600 PROTEIN"/>
    <property type="match status" value="1"/>
</dbReference>
<dbReference type="STRING" id="197461.A3843_17495"/>
<dbReference type="RefSeq" id="WP_036489873.1">
    <property type="nucleotide sequence ID" value="NZ_LVVZ01000041.1"/>
</dbReference>
<dbReference type="GO" id="GO:0016791">
    <property type="term" value="F:phosphatase activity"/>
    <property type="evidence" value="ECO:0007669"/>
    <property type="project" value="TreeGrafter"/>
</dbReference>
<reference evidence="1 2" key="1">
    <citation type="submission" date="2016-03" db="EMBL/GenBank/DDBJ databases">
        <title>Genome sequence of Nesiotobacter sp. nov., a moderately halophilic alphaproteobacterium isolated from the Yellow Sea, China.</title>
        <authorList>
            <person name="Zhang G."/>
            <person name="Zhang R."/>
        </authorList>
    </citation>
    <scope>NUCLEOTIDE SEQUENCE [LARGE SCALE GENOMIC DNA]</scope>
    <source>
        <strain evidence="1 2">WB1-6</strain>
    </source>
</reference>
<dbReference type="NCBIfam" id="TIGR01459">
    <property type="entry name" value="HAD-SF-IIA-hyp4"/>
    <property type="match status" value="1"/>
</dbReference>
<dbReference type="InterPro" id="IPR006356">
    <property type="entry name" value="HAD-SF_hydro_IIA_hyp3"/>
</dbReference>
<sequence>MSPIPLINGFSEICEDYDGVLCDVWGVLHNGQRPRRGVVDALTRYREQKGGRVVLLTNAPRPNTFIADHLRAMGIPDSAWDDITTSGDVVRQHLRDTQPRAIYHVGREDNASSYMDLGLKFTEAEDAELVLCTSLFDRRSETPEDYRPLFEPLIGRGVPLLCANPDVVAEQGDKLVWCAGALAKLYGEMGGNAIIMGKPHAPIYDLAVARLAGKCDRALDSSRILAIGDGMPTDVKGANGQQIDCLFVTQGIHAEALGEHPTAEDVTNLLSENGLHAKAAINRLVW</sequence>
<dbReference type="Pfam" id="PF13242">
    <property type="entry name" value="Hydrolase_like"/>
    <property type="match status" value="1"/>
</dbReference>
<keyword evidence="2" id="KW-1185">Reference proteome</keyword>
<dbReference type="CDD" id="cd07525">
    <property type="entry name" value="HAD_like"/>
    <property type="match status" value="1"/>
</dbReference>
<comment type="caution">
    <text evidence="1">The sequence shown here is derived from an EMBL/GenBank/DDBJ whole genome shotgun (WGS) entry which is preliminary data.</text>
</comment>
<evidence type="ECO:0000313" key="2">
    <source>
        <dbReference type="Proteomes" id="UP000185783"/>
    </source>
</evidence>
<dbReference type="SUPFAM" id="SSF56784">
    <property type="entry name" value="HAD-like"/>
    <property type="match status" value="1"/>
</dbReference>
<accession>A0A1U7JCI1</accession>